<sequence length="191" mass="20116">RRWRRGGAWRCPAPDTAREPWISEHGSRVRSSPRPRGLEGEGVPRPREGRPRREGACYLLVQRVPGGARPDSGPGRRGRPLAAAALQEIHARRAAALLALEVKEHILVESEPLLVPATRVGCLLAQEAAFGALLAGQEGQVQGVPLVVAHALLHGEGAGGSPVPRSHLQAGSPRGPPAAVRSGPGEGRPLV</sequence>
<feature type="non-terminal residue" evidence="2">
    <location>
        <position position="1"/>
    </location>
</feature>
<evidence type="ECO:0000256" key="1">
    <source>
        <dbReference type="SAM" id="MobiDB-lite"/>
    </source>
</evidence>
<protein>
    <submittedName>
        <fullName evidence="2">Uncharacterized protein</fullName>
    </submittedName>
</protein>
<accession>A0A9X9LKV5</accession>
<keyword evidence="3" id="KW-1185">Reference proteome</keyword>
<feature type="compositionally biased region" description="Basic and acidic residues" evidence="1">
    <location>
        <begin position="36"/>
        <end position="51"/>
    </location>
</feature>
<feature type="compositionally biased region" description="Basic and acidic residues" evidence="1">
    <location>
        <begin position="16"/>
        <end position="27"/>
    </location>
</feature>
<evidence type="ECO:0000313" key="2">
    <source>
        <dbReference type="EMBL" id="VCW70885.1"/>
    </source>
</evidence>
<evidence type="ECO:0000313" key="3">
    <source>
        <dbReference type="Proteomes" id="UP000269945"/>
    </source>
</evidence>
<comment type="caution">
    <text evidence="2">The sequence shown here is derived from an EMBL/GenBank/DDBJ whole genome shotgun (WGS) entry which is preliminary data.</text>
</comment>
<dbReference type="EMBL" id="CYRY02006517">
    <property type="protein sequence ID" value="VCW70885.1"/>
    <property type="molecule type" value="Genomic_DNA"/>
</dbReference>
<feature type="region of interest" description="Disordered" evidence="1">
    <location>
        <begin position="1"/>
        <end position="51"/>
    </location>
</feature>
<reference evidence="2 3" key="1">
    <citation type="submission" date="2018-10" db="EMBL/GenBank/DDBJ databases">
        <authorList>
            <person name="Ekblom R."/>
            <person name="Jareborg N."/>
        </authorList>
    </citation>
    <scope>NUCLEOTIDE SEQUENCE [LARGE SCALE GENOMIC DNA]</scope>
    <source>
        <tissue evidence="2">Muscle</tissue>
    </source>
</reference>
<dbReference type="Proteomes" id="UP000269945">
    <property type="component" value="Unassembled WGS sequence"/>
</dbReference>
<organism evidence="2 3">
    <name type="scientific">Gulo gulo</name>
    <name type="common">Wolverine</name>
    <name type="synonym">Gluton</name>
    <dbReference type="NCBI Taxonomy" id="48420"/>
    <lineage>
        <taxon>Eukaryota</taxon>
        <taxon>Metazoa</taxon>
        <taxon>Chordata</taxon>
        <taxon>Craniata</taxon>
        <taxon>Vertebrata</taxon>
        <taxon>Euteleostomi</taxon>
        <taxon>Mammalia</taxon>
        <taxon>Eutheria</taxon>
        <taxon>Laurasiatheria</taxon>
        <taxon>Carnivora</taxon>
        <taxon>Caniformia</taxon>
        <taxon>Musteloidea</taxon>
        <taxon>Mustelidae</taxon>
        <taxon>Guloninae</taxon>
        <taxon>Gulo</taxon>
    </lineage>
</organism>
<gene>
    <name evidence="2" type="ORF">BN2614_LOCUS1</name>
</gene>
<proteinExistence type="predicted"/>
<feature type="region of interest" description="Disordered" evidence="1">
    <location>
        <begin position="158"/>
        <end position="191"/>
    </location>
</feature>
<name>A0A9X9LKV5_GULGU</name>
<dbReference type="AlphaFoldDB" id="A0A9X9LKV5"/>